<reference evidence="1 2" key="2">
    <citation type="journal article" date="2011" name="J. Antibiot.">
        <title>Furaquinocins I and J: novel polyketide isoprenoid hybrid compounds from Streptomyces reveromyceticus SN-593.</title>
        <authorList>
            <person name="Panthee S."/>
            <person name="Takahashi S."/>
            <person name="Takagi H."/>
            <person name="Nogawa T."/>
            <person name="Oowada E."/>
            <person name="Uramoto M."/>
            <person name="Osada H."/>
        </authorList>
    </citation>
    <scope>NUCLEOTIDE SEQUENCE [LARGE SCALE GENOMIC DNA]</scope>
    <source>
        <strain evidence="1 2">SN-593</strain>
    </source>
</reference>
<evidence type="ECO:0000313" key="1">
    <source>
        <dbReference type="EMBL" id="BBB01051.1"/>
    </source>
</evidence>
<name>A0A7U3UYC7_9ACTN</name>
<protein>
    <submittedName>
        <fullName evidence="1">Uncharacterized protein</fullName>
    </submittedName>
</protein>
<dbReference type="KEGG" id="arev:RVR_8287"/>
<keyword evidence="2" id="KW-1185">Reference proteome</keyword>
<dbReference type="AlphaFoldDB" id="A0A7U3UYC7"/>
<dbReference type="Proteomes" id="UP000595703">
    <property type="component" value="Chromosome"/>
</dbReference>
<dbReference type="EMBL" id="AP018365">
    <property type="protein sequence ID" value="BBB01051.1"/>
    <property type="molecule type" value="Genomic_DNA"/>
</dbReference>
<reference evidence="1 2" key="1">
    <citation type="journal article" date="2010" name="J. Bacteriol.">
        <title>Biochemical characterization of a novel indole prenyltransferase from Streptomyces sp. SN-593.</title>
        <authorList>
            <person name="Takahashi S."/>
            <person name="Takagi H."/>
            <person name="Toyoda A."/>
            <person name="Uramoto M."/>
            <person name="Nogawa T."/>
            <person name="Ueki M."/>
            <person name="Sakaki Y."/>
            <person name="Osada H."/>
        </authorList>
    </citation>
    <scope>NUCLEOTIDE SEQUENCE [LARGE SCALE GENOMIC DNA]</scope>
    <source>
        <strain evidence="1 2">SN-593</strain>
    </source>
</reference>
<gene>
    <name evidence="1" type="ORF">RVR_8287</name>
</gene>
<reference evidence="1 2" key="3">
    <citation type="journal article" date="2011" name="Nat. Chem. Biol.">
        <title>Reveromycin A biosynthesis uses RevG and RevJ for stereospecific spiroacetal formation.</title>
        <authorList>
            <person name="Takahashi S."/>
            <person name="Toyoda A."/>
            <person name="Sekiyama Y."/>
            <person name="Takagi H."/>
            <person name="Nogawa T."/>
            <person name="Uramoto M."/>
            <person name="Suzuki R."/>
            <person name="Koshino H."/>
            <person name="Kumano T."/>
            <person name="Panthee S."/>
            <person name="Dairi T."/>
            <person name="Ishikawa J."/>
            <person name="Ikeda H."/>
            <person name="Sakaki Y."/>
            <person name="Osada H."/>
        </authorList>
    </citation>
    <scope>NUCLEOTIDE SEQUENCE [LARGE SCALE GENOMIC DNA]</scope>
    <source>
        <strain evidence="1 2">SN-593</strain>
    </source>
</reference>
<organism evidence="1 2">
    <name type="scientific">Actinacidiphila reveromycinica</name>
    <dbReference type="NCBI Taxonomy" id="659352"/>
    <lineage>
        <taxon>Bacteria</taxon>
        <taxon>Bacillati</taxon>
        <taxon>Actinomycetota</taxon>
        <taxon>Actinomycetes</taxon>
        <taxon>Kitasatosporales</taxon>
        <taxon>Streptomycetaceae</taxon>
        <taxon>Actinacidiphila</taxon>
    </lineage>
</organism>
<dbReference type="RefSeq" id="WP_202237001.1">
    <property type="nucleotide sequence ID" value="NZ_AP018365.1"/>
</dbReference>
<evidence type="ECO:0000313" key="2">
    <source>
        <dbReference type="Proteomes" id="UP000595703"/>
    </source>
</evidence>
<accession>A0A7U3UYC7</accession>
<reference evidence="1 2" key="4">
    <citation type="journal article" date="2020" name="Sci. Rep.">
        <title>beta-carboline chemical signals induce reveromycin production through a LuxR family regulator in Streptomyces sp. SN-593.</title>
        <authorList>
            <person name="Panthee S."/>
            <person name="Kito N."/>
            <person name="Hayashi T."/>
            <person name="Shimizu T."/>
            <person name="Ishikawa J."/>
            <person name="Hamamoto H."/>
            <person name="Osada H."/>
            <person name="Takahashi S."/>
        </authorList>
    </citation>
    <scope>NUCLEOTIDE SEQUENCE [LARGE SCALE GENOMIC DNA]</scope>
    <source>
        <strain evidence="1 2">SN-593</strain>
    </source>
</reference>
<proteinExistence type="predicted"/>
<sequence length="86" mass="9452">MIRAHACYSAVCDACGEPLRDPDSEAEVHFATEDEARRVARSYRWPVTSGALICPETDPEHQAALDRLMPAEPMPLNQPTLDGETA</sequence>